<sequence>MKFRTMAVALAAGVALSLAGCQSLTYDQFRQNPKAVSKAQLCRTLVETQDIGFARLIVAELARRGIDYRICPAMVMQQNQAAATVAAVALAGTAVAVCTNYDCSAPGYGPSSYRTYDGNCQHPWQRDIRGNRCGARSADSRPGGAVDVQQLQTNEP</sequence>
<feature type="signal peptide" evidence="2">
    <location>
        <begin position="1"/>
        <end position="19"/>
    </location>
</feature>
<organism evidence="3 4">
    <name type="scientific">Xaviernesmea rhizosphaerae</name>
    <dbReference type="NCBI Taxonomy" id="1672749"/>
    <lineage>
        <taxon>Bacteria</taxon>
        <taxon>Pseudomonadati</taxon>
        <taxon>Pseudomonadota</taxon>
        <taxon>Alphaproteobacteria</taxon>
        <taxon>Hyphomicrobiales</taxon>
        <taxon>Rhizobiaceae</taxon>
        <taxon>Rhizobium/Agrobacterium group</taxon>
        <taxon>Xaviernesmea</taxon>
    </lineage>
</organism>
<dbReference type="Proteomes" id="UP000186143">
    <property type="component" value="Unassembled WGS sequence"/>
</dbReference>
<dbReference type="AlphaFoldDB" id="A0A1Q9ALW1"/>
<evidence type="ECO:0008006" key="5">
    <source>
        <dbReference type="Google" id="ProtNLM"/>
    </source>
</evidence>
<evidence type="ECO:0000313" key="3">
    <source>
        <dbReference type="EMBL" id="OLP56264.1"/>
    </source>
</evidence>
<feature type="chain" id="PRO_5013067903" description="Lipoprotein" evidence="2">
    <location>
        <begin position="20"/>
        <end position="156"/>
    </location>
</feature>
<proteinExistence type="predicted"/>
<accession>A0A1Q9ALW1</accession>
<gene>
    <name evidence="3" type="ORF">BJF92_15300</name>
</gene>
<dbReference type="RefSeq" id="WP_075633984.1">
    <property type="nucleotide sequence ID" value="NZ_MKIO01000022.1"/>
</dbReference>
<feature type="region of interest" description="Disordered" evidence="1">
    <location>
        <begin position="133"/>
        <end position="156"/>
    </location>
</feature>
<reference evidence="3 4" key="1">
    <citation type="submission" date="2016-09" db="EMBL/GenBank/DDBJ databases">
        <title>Rhizobium sp. nov., a novel species isolated from the rice rhizosphere.</title>
        <authorList>
            <person name="Zhao J."/>
            <person name="Zhang X."/>
        </authorList>
    </citation>
    <scope>NUCLEOTIDE SEQUENCE [LARGE SCALE GENOMIC DNA]</scope>
    <source>
        <strain evidence="3 4">MH17</strain>
    </source>
</reference>
<keyword evidence="2" id="KW-0732">Signal</keyword>
<evidence type="ECO:0000256" key="2">
    <source>
        <dbReference type="SAM" id="SignalP"/>
    </source>
</evidence>
<dbReference type="PROSITE" id="PS51257">
    <property type="entry name" value="PROKAR_LIPOPROTEIN"/>
    <property type="match status" value="1"/>
</dbReference>
<name>A0A1Q9ALW1_9HYPH</name>
<dbReference type="EMBL" id="MKIO01000022">
    <property type="protein sequence ID" value="OLP56264.1"/>
    <property type="molecule type" value="Genomic_DNA"/>
</dbReference>
<evidence type="ECO:0000313" key="4">
    <source>
        <dbReference type="Proteomes" id="UP000186143"/>
    </source>
</evidence>
<evidence type="ECO:0000256" key="1">
    <source>
        <dbReference type="SAM" id="MobiDB-lite"/>
    </source>
</evidence>
<protein>
    <recommendedName>
        <fullName evidence="5">Lipoprotein</fullName>
    </recommendedName>
</protein>
<comment type="caution">
    <text evidence="3">The sequence shown here is derived from an EMBL/GenBank/DDBJ whole genome shotgun (WGS) entry which is preliminary data.</text>
</comment>